<accession>A0A1H1KI04</accession>
<dbReference type="GO" id="GO:0030170">
    <property type="term" value="F:pyridoxal phosphate binding"/>
    <property type="evidence" value="ECO:0007669"/>
    <property type="project" value="InterPro"/>
</dbReference>
<comment type="similarity">
    <text evidence="4">Belongs to the trans-sulfuration enzymes family.</text>
</comment>
<dbReference type="AlphaFoldDB" id="A0A1H1KI04"/>
<dbReference type="InterPro" id="IPR015421">
    <property type="entry name" value="PyrdxlP-dep_Trfase_major"/>
</dbReference>
<dbReference type="GO" id="GO:0016846">
    <property type="term" value="F:carbon-sulfur lyase activity"/>
    <property type="evidence" value="ECO:0007669"/>
    <property type="project" value="TreeGrafter"/>
</dbReference>
<dbReference type="EMBL" id="FNKX01000004">
    <property type="protein sequence ID" value="SDR61620.1"/>
    <property type="molecule type" value="Genomic_DNA"/>
</dbReference>
<keyword evidence="2 3" id="KW-0663">Pyridoxal phosphate</keyword>
<dbReference type="PANTHER" id="PTHR11808">
    <property type="entry name" value="TRANS-SULFURATION ENZYME FAMILY MEMBER"/>
    <property type="match status" value="1"/>
</dbReference>
<dbReference type="InterPro" id="IPR015424">
    <property type="entry name" value="PyrdxlP-dep_Trfase"/>
</dbReference>
<dbReference type="RefSeq" id="WP_090812620.1">
    <property type="nucleotide sequence ID" value="NZ_FNKX01000004.1"/>
</dbReference>
<dbReference type="PIRSF" id="PIRSF001434">
    <property type="entry name" value="CGS"/>
    <property type="match status" value="1"/>
</dbReference>
<dbReference type="SUPFAM" id="SSF53383">
    <property type="entry name" value="PLP-dependent transferases"/>
    <property type="match status" value="1"/>
</dbReference>
<keyword evidence="5" id="KW-0456">Lyase</keyword>
<organism evidence="5 6">
    <name type="scientific">Paraburkholderia tuberum</name>
    <dbReference type="NCBI Taxonomy" id="157910"/>
    <lineage>
        <taxon>Bacteria</taxon>
        <taxon>Pseudomonadati</taxon>
        <taxon>Pseudomonadota</taxon>
        <taxon>Betaproteobacteria</taxon>
        <taxon>Burkholderiales</taxon>
        <taxon>Burkholderiaceae</taxon>
        <taxon>Paraburkholderia</taxon>
    </lineage>
</organism>
<evidence type="ECO:0000256" key="3">
    <source>
        <dbReference type="PIRSR" id="PIRSR001434-2"/>
    </source>
</evidence>
<dbReference type="GO" id="GO:0019346">
    <property type="term" value="P:transsulfuration"/>
    <property type="evidence" value="ECO:0007669"/>
    <property type="project" value="InterPro"/>
</dbReference>
<dbReference type="Proteomes" id="UP000199365">
    <property type="component" value="Unassembled WGS sequence"/>
</dbReference>
<sequence length="402" mass="43429">MKDTRPATVHGSRAEWRDETLVLHGDSAQGDSSSVVPPIYYSATFRATDAADFVEMASTPRHSTYYTRYGNPTHDRVAAIVAELEGTETALLTGSGMGAISTTALSLLKAGDHLIAQTRHYMATAKLFDELLPRLGVEVSLVEQSDADLIEASLRAETKLIMLETPANPTLVLTDLRRIASMARPRGILTVADNTFASPINQKPHALGIDIVVHSATKALGGHHDLMAGVICCSNALAERIWATHIILGSVLSPMDGWLLLRGVRTLSLRMARINDNALELAAWLERHPMVERVYYPGLSSHPQHDLATRQMTGFGPVIALAVRGGFEAASRFVASLSLAIQAVSLGGVHTLVVHTAAMWAGTMTESQMRDANIVPNLVRLAVGLEHIDDLKRDFDVALNAI</sequence>
<evidence type="ECO:0000313" key="6">
    <source>
        <dbReference type="Proteomes" id="UP000199365"/>
    </source>
</evidence>
<reference evidence="6" key="1">
    <citation type="submission" date="2016-10" db="EMBL/GenBank/DDBJ databases">
        <authorList>
            <person name="Varghese N."/>
            <person name="Submissions S."/>
        </authorList>
    </citation>
    <scope>NUCLEOTIDE SEQUENCE [LARGE SCALE GENOMIC DNA]</scope>
    <source>
        <strain evidence="6">DUS833</strain>
    </source>
</reference>
<evidence type="ECO:0000256" key="4">
    <source>
        <dbReference type="RuleBase" id="RU362118"/>
    </source>
</evidence>
<keyword evidence="6" id="KW-1185">Reference proteome</keyword>
<dbReference type="InterPro" id="IPR000277">
    <property type="entry name" value="Cys/Met-Metab_PyrdxlP-dep_enz"/>
</dbReference>
<comment type="cofactor">
    <cofactor evidence="1 4">
        <name>pyridoxal 5'-phosphate</name>
        <dbReference type="ChEBI" id="CHEBI:597326"/>
    </cofactor>
</comment>
<dbReference type="Gene3D" id="3.40.640.10">
    <property type="entry name" value="Type I PLP-dependent aspartate aminotransferase-like (Major domain)"/>
    <property type="match status" value="1"/>
</dbReference>
<protein>
    <submittedName>
        <fullName evidence="5">Cystathionine beta-lyase/methionine-gamma-lyase</fullName>
    </submittedName>
</protein>
<dbReference type="CDD" id="cd00614">
    <property type="entry name" value="CGS_like"/>
    <property type="match status" value="1"/>
</dbReference>
<gene>
    <name evidence="5" type="ORF">SAMN05445850_7861</name>
</gene>
<evidence type="ECO:0000256" key="2">
    <source>
        <dbReference type="ARBA" id="ARBA00022898"/>
    </source>
</evidence>
<dbReference type="Gene3D" id="3.90.1150.10">
    <property type="entry name" value="Aspartate Aminotransferase, domain 1"/>
    <property type="match status" value="1"/>
</dbReference>
<proteinExistence type="inferred from homology"/>
<dbReference type="InterPro" id="IPR015422">
    <property type="entry name" value="PyrdxlP-dep_Trfase_small"/>
</dbReference>
<name>A0A1H1KI04_9BURK</name>
<dbReference type="GO" id="GO:0005737">
    <property type="term" value="C:cytoplasm"/>
    <property type="evidence" value="ECO:0007669"/>
    <property type="project" value="TreeGrafter"/>
</dbReference>
<dbReference type="STRING" id="157910.SAMN05445850_7861"/>
<evidence type="ECO:0000313" key="5">
    <source>
        <dbReference type="EMBL" id="SDR61620.1"/>
    </source>
</evidence>
<dbReference type="Pfam" id="PF01053">
    <property type="entry name" value="Cys_Met_Meta_PP"/>
    <property type="match status" value="1"/>
</dbReference>
<feature type="modified residue" description="N6-(pyridoxal phosphate)lysine" evidence="3">
    <location>
        <position position="218"/>
    </location>
</feature>
<dbReference type="FunFam" id="3.40.640.10:FF:000046">
    <property type="entry name" value="Cystathionine gamma-lyase"/>
    <property type="match status" value="1"/>
</dbReference>
<evidence type="ECO:0000256" key="1">
    <source>
        <dbReference type="ARBA" id="ARBA00001933"/>
    </source>
</evidence>